<dbReference type="PANTHER" id="PTHR24379">
    <property type="entry name" value="KRAB AND ZINC FINGER DOMAIN-CONTAINING"/>
    <property type="match status" value="1"/>
</dbReference>
<organism evidence="8 9">
    <name type="scientific">Folsomia candida</name>
    <name type="common">Springtail</name>
    <dbReference type="NCBI Taxonomy" id="158441"/>
    <lineage>
        <taxon>Eukaryota</taxon>
        <taxon>Metazoa</taxon>
        <taxon>Ecdysozoa</taxon>
        <taxon>Arthropoda</taxon>
        <taxon>Hexapoda</taxon>
        <taxon>Collembola</taxon>
        <taxon>Entomobryomorpha</taxon>
        <taxon>Isotomoidea</taxon>
        <taxon>Isotomidae</taxon>
        <taxon>Proisotominae</taxon>
        <taxon>Folsomia</taxon>
    </lineage>
</organism>
<gene>
    <name evidence="8" type="ORF">Fcan01_00025</name>
</gene>
<dbReference type="GO" id="GO:0008270">
    <property type="term" value="F:zinc ion binding"/>
    <property type="evidence" value="ECO:0007669"/>
    <property type="project" value="UniProtKB-KW"/>
</dbReference>
<evidence type="ECO:0000313" key="9">
    <source>
        <dbReference type="Proteomes" id="UP000198287"/>
    </source>
</evidence>
<evidence type="ECO:0000256" key="2">
    <source>
        <dbReference type="ARBA" id="ARBA00022737"/>
    </source>
</evidence>
<accession>A0A226F0H4</accession>
<evidence type="ECO:0000259" key="7">
    <source>
        <dbReference type="PROSITE" id="PS50157"/>
    </source>
</evidence>
<feature type="region of interest" description="Disordered" evidence="6">
    <location>
        <begin position="198"/>
        <end position="224"/>
    </location>
</feature>
<feature type="domain" description="C2H2-type" evidence="7">
    <location>
        <begin position="251"/>
        <end position="278"/>
    </location>
</feature>
<keyword evidence="1" id="KW-0479">Metal-binding</keyword>
<keyword evidence="2" id="KW-0677">Repeat</keyword>
<reference evidence="8 9" key="1">
    <citation type="submission" date="2015-12" db="EMBL/GenBank/DDBJ databases">
        <title>The genome of Folsomia candida.</title>
        <authorList>
            <person name="Faddeeva A."/>
            <person name="Derks M.F."/>
            <person name="Anvar Y."/>
            <person name="Smit S."/>
            <person name="Van Straalen N."/>
            <person name="Roelofs D."/>
        </authorList>
    </citation>
    <scope>NUCLEOTIDE SEQUENCE [LARGE SCALE GENOMIC DNA]</scope>
    <source>
        <strain evidence="8 9">VU population</strain>
        <tissue evidence="8">Whole body</tissue>
    </source>
</reference>
<dbReference type="InterPro" id="IPR036236">
    <property type="entry name" value="Znf_C2H2_sf"/>
</dbReference>
<name>A0A226F0H4_FOLCA</name>
<proteinExistence type="predicted"/>
<evidence type="ECO:0000256" key="4">
    <source>
        <dbReference type="ARBA" id="ARBA00022833"/>
    </source>
</evidence>
<dbReference type="EMBL" id="LNIX01000001">
    <property type="protein sequence ID" value="OXA62890.1"/>
    <property type="molecule type" value="Genomic_DNA"/>
</dbReference>
<feature type="region of interest" description="Disordered" evidence="6">
    <location>
        <begin position="115"/>
        <end position="180"/>
    </location>
</feature>
<dbReference type="Proteomes" id="UP000198287">
    <property type="component" value="Unassembled WGS sequence"/>
</dbReference>
<comment type="caution">
    <text evidence="8">The sequence shown here is derived from an EMBL/GenBank/DDBJ whole genome shotgun (WGS) entry which is preliminary data.</text>
</comment>
<dbReference type="Pfam" id="PF00096">
    <property type="entry name" value="zf-C2H2"/>
    <property type="match status" value="4"/>
</dbReference>
<dbReference type="SUPFAM" id="SSF57667">
    <property type="entry name" value="beta-beta-alpha zinc fingers"/>
    <property type="match status" value="3"/>
</dbReference>
<dbReference type="PROSITE" id="PS50157">
    <property type="entry name" value="ZINC_FINGER_C2H2_2"/>
    <property type="match status" value="5"/>
</dbReference>
<evidence type="ECO:0000256" key="6">
    <source>
        <dbReference type="SAM" id="MobiDB-lite"/>
    </source>
</evidence>
<feature type="domain" description="C2H2-type" evidence="7">
    <location>
        <begin position="364"/>
        <end position="391"/>
    </location>
</feature>
<evidence type="ECO:0000256" key="1">
    <source>
        <dbReference type="ARBA" id="ARBA00022723"/>
    </source>
</evidence>
<evidence type="ECO:0000256" key="5">
    <source>
        <dbReference type="PROSITE-ProRule" id="PRU00042"/>
    </source>
</evidence>
<feature type="region of interest" description="Disordered" evidence="6">
    <location>
        <begin position="381"/>
        <end position="401"/>
    </location>
</feature>
<dbReference type="Gene3D" id="3.30.160.60">
    <property type="entry name" value="Classic Zinc Finger"/>
    <property type="match status" value="4"/>
</dbReference>
<dbReference type="PANTHER" id="PTHR24379:SF121">
    <property type="entry name" value="C2H2-TYPE DOMAIN-CONTAINING PROTEIN"/>
    <property type="match status" value="1"/>
</dbReference>
<dbReference type="PROSITE" id="PS00028">
    <property type="entry name" value="ZINC_FINGER_C2H2_1"/>
    <property type="match status" value="5"/>
</dbReference>
<dbReference type="SMART" id="SM00355">
    <property type="entry name" value="ZnF_C2H2"/>
    <property type="match status" value="6"/>
</dbReference>
<dbReference type="Pfam" id="PF13894">
    <property type="entry name" value="zf-C2H2_4"/>
    <property type="match status" value="1"/>
</dbReference>
<dbReference type="OrthoDB" id="3561125at2759"/>
<evidence type="ECO:0000313" key="8">
    <source>
        <dbReference type="EMBL" id="OXA62890.1"/>
    </source>
</evidence>
<dbReference type="STRING" id="158441.A0A226F0H4"/>
<dbReference type="AlphaFoldDB" id="A0A226F0H4"/>
<dbReference type="OMA" id="STYEYEI"/>
<dbReference type="InterPro" id="IPR013087">
    <property type="entry name" value="Znf_C2H2_type"/>
</dbReference>
<keyword evidence="4" id="KW-0862">Zinc</keyword>
<keyword evidence="9" id="KW-1185">Reference proteome</keyword>
<feature type="domain" description="C2H2-type" evidence="7">
    <location>
        <begin position="279"/>
        <end position="306"/>
    </location>
</feature>
<protein>
    <submittedName>
        <fullName evidence="8">Zinc finger protein 3</fullName>
    </submittedName>
</protein>
<feature type="domain" description="C2H2-type" evidence="7">
    <location>
        <begin position="307"/>
        <end position="335"/>
    </location>
</feature>
<sequence>MAYILPDDKGRINPIEIKEEREEFQRNEIVDLPGLLKELKFLEDTFLKTEIKLGTITDKWQSYFEDDISCNFNLIKDWMQSIKSCLDEITQKYRDDFAAPPEYFHNLELPLKLELRTGEDDSDGGVDNSREEDDRKPRKPHKQELPTWHDTNSGDEQSPPADSDAEQNTNYTPPPHDIYQHFAINPASSKRYKVPLNPETFALEKPKRKRRNEFDPPPPPTSECPICHKVLARGGLTSHIKRCHEPHDLKFSCPQCPSHFHTNGQLKSHMVTHSDTKSFVCQTCGWAFHQYSNMLQHMKRHSEERPLKCDMCDATFKYSQALRLHIEAKHSTNSNQCPQCGKMFTTGMKLKRHEQQVHQSVRKHSCLKCDKVFKRVEHLRYHEKTHDNPNTKNRGLNKAKE</sequence>
<keyword evidence="3 5" id="KW-0863">Zinc-finger</keyword>
<evidence type="ECO:0000256" key="3">
    <source>
        <dbReference type="ARBA" id="ARBA00022771"/>
    </source>
</evidence>
<feature type="domain" description="C2H2-type" evidence="7">
    <location>
        <begin position="335"/>
        <end position="363"/>
    </location>
</feature>